<keyword evidence="1 2" id="KW-0808">Transferase</keyword>
<dbReference type="InterPro" id="IPR003673">
    <property type="entry name" value="CoA-Trfase_fam_III"/>
</dbReference>
<accession>A0A431VBA0</accession>
<dbReference type="Gene3D" id="3.30.1540.10">
    <property type="entry name" value="formyl-coa transferase, domain 3"/>
    <property type="match status" value="1"/>
</dbReference>
<name>A0A431VBA0_9PROT</name>
<dbReference type="PANTHER" id="PTHR48207:SF3">
    <property type="entry name" value="SUCCINATE--HYDROXYMETHYLGLUTARATE COA-TRANSFERASE"/>
    <property type="match status" value="1"/>
</dbReference>
<evidence type="ECO:0000256" key="1">
    <source>
        <dbReference type="ARBA" id="ARBA00022679"/>
    </source>
</evidence>
<dbReference type="SUPFAM" id="SSF89796">
    <property type="entry name" value="CoA-transferase family III (CaiB/BaiF)"/>
    <property type="match status" value="1"/>
</dbReference>
<dbReference type="InterPro" id="IPR023606">
    <property type="entry name" value="CoA-Trfase_III_dom_1_sf"/>
</dbReference>
<evidence type="ECO:0000313" key="3">
    <source>
        <dbReference type="Proteomes" id="UP000277007"/>
    </source>
</evidence>
<protein>
    <submittedName>
        <fullName evidence="2">CoA transferase</fullName>
    </submittedName>
</protein>
<dbReference type="InterPro" id="IPR044855">
    <property type="entry name" value="CoA-Trfase_III_dom3_sf"/>
</dbReference>
<organism evidence="2 3">
    <name type="scientific">Azospirillum griseum</name>
    <dbReference type="NCBI Taxonomy" id="2496639"/>
    <lineage>
        <taxon>Bacteria</taxon>
        <taxon>Pseudomonadati</taxon>
        <taxon>Pseudomonadota</taxon>
        <taxon>Alphaproteobacteria</taxon>
        <taxon>Rhodospirillales</taxon>
        <taxon>Azospirillaceae</taxon>
        <taxon>Azospirillum</taxon>
    </lineage>
</organism>
<gene>
    <name evidence="2" type="ORF">EJ903_22770</name>
</gene>
<dbReference type="PANTHER" id="PTHR48207">
    <property type="entry name" value="SUCCINATE--HYDROXYMETHYLGLUTARATE COA-TRANSFERASE"/>
    <property type="match status" value="1"/>
</dbReference>
<reference evidence="2 3" key="1">
    <citation type="submission" date="2018-12" db="EMBL/GenBank/DDBJ databases">
        <authorList>
            <person name="Yang Y."/>
        </authorList>
    </citation>
    <scope>NUCLEOTIDE SEQUENCE [LARGE SCALE GENOMIC DNA]</scope>
    <source>
        <strain evidence="2 3">L-25-5w-1</strain>
    </source>
</reference>
<sequence>MSAQPTAAPPATPPLAEGPLTRLRVLELGHFIAGPFCTRLMADLGADVIKVEAPGRGDPVRGWGEMQGGRSSIWWSVHGRNKRSITLNMKSARAKALLLDLVRECDVLVENYRPGQLERWGLDHDALQRARPGLVLVRISGYGQSGPYADRSAFGVIGEAIGGIRRLTAFPDGVTDLPPARTGVSLGDSVAALYGAFGALAAILDQRARQTPELRVVDVALTESVLSLMEGCLPEYGLLGKVREPTGSTLPTNAPSNAYRCKDGEWVLIAANSTPLFVALATLMDRPALARDPRFAENPDRVRHAEALDAIIGEWTGGLTVDDAVERLNAVNIPATKIYSVADIANDRQFLARGMIREVEDPAFGTVLHPAPLPMFSGGVASGGIRWPGPEVGAHNAEVYGGLLGLSQTMMEQLAAEGVI</sequence>
<comment type="caution">
    <text evidence="2">The sequence shown here is derived from an EMBL/GenBank/DDBJ whole genome shotgun (WGS) entry which is preliminary data.</text>
</comment>
<dbReference type="EMBL" id="RXMA01000033">
    <property type="protein sequence ID" value="RTR15593.1"/>
    <property type="molecule type" value="Genomic_DNA"/>
</dbReference>
<dbReference type="AlphaFoldDB" id="A0A431VBA0"/>
<dbReference type="RefSeq" id="WP_126619783.1">
    <property type="nucleotide sequence ID" value="NZ_JBHUCY010000026.1"/>
</dbReference>
<keyword evidence="3" id="KW-1185">Reference proteome</keyword>
<dbReference type="GO" id="GO:0008410">
    <property type="term" value="F:CoA-transferase activity"/>
    <property type="evidence" value="ECO:0007669"/>
    <property type="project" value="TreeGrafter"/>
</dbReference>
<evidence type="ECO:0000313" key="2">
    <source>
        <dbReference type="EMBL" id="RTR15593.1"/>
    </source>
</evidence>
<dbReference type="Proteomes" id="UP000277007">
    <property type="component" value="Unassembled WGS sequence"/>
</dbReference>
<dbReference type="InterPro" id="IPR050483">
    <property type="entry name" value="CoA-transferase_III_domain"/>
</dbReference>
<dbReference type="OrthoDB" id="9781472at2"/>
<dbReference type="Pfam" id="PF02515">
    <property type="entry name" value="CoA_transf_3"/>
    <property type="match status" value="1"/>
</dbReference>
<proteinExistence type="predicted"/>
<dbReference type="Gene3D" id="3.40.50.10540">
    <property type="entry name" value="Crotonobetainyl-coa:carnitine coa-transferase, domain 1"/>
    <property type="match status" value="1"/>
</dbReference>